<evidence type="ECO:0000256" key="6">
    <source>
        <dbReference type="ARBA" id="ARBA00022553"/>
    </source>
</evidence>
<dbReference type="PRINTS" id="PR00154">
    <property type="entry name" value="AMPBINDING"/>
</dbReference>
<keyword evidence="11" id="KW-1185">Reference proteome</keyword>
<evidence type="ECO:0000256" key="1">
    <source>
        <dbReference type="ARBA" id="ARBA00001957"/>
    </source>
</evidence>
<evidence type="ECO:0000259" key="9">
    <source>
        <dbReference type="PROSITE" id="PS50075"/>
    </source>
</evidence>
<dbReference type="PROSITE" id="PS00455">
    <property type="entry name" value="AMP_BINDING"/>
    <property type="match status" value="1"/>
</dbReference>
<dbReference type="Proteomes" id="UP000323242">
    <property type="component" value="Unassembled WGS sequence"/>
</dbReference>
<dbReference type="SMART" id="SM00823">
    <property type="entry name" value="PKS_PP"/>
    <property type="match status" value="1"/>
</dbReference>
<reference evidence="10 11" key="1">
    <citation type="submission" date="2019-08" db="EMBL/GenBank/DDBJ databases">
        <title>Draft genome for granaticin producer strain Streptomyces parvus C05.</title>
        <authorList>
            <person name="Gonzalez-Pimentel J.L."/>
        </authorList>
    </citation>
    <scope>NUCLEOTIDE SEQUENCE [LARGE SCALE GENOMIC DNA]</scope>
    <source>
        <strain evidence="10 11">C05</strain>
    </source>
</reference>
<dbReference type="PROSITE" id="PS00012">
    <property type="entry name" value="PHOSPHOPANTETHEINE"/>
    <property type="match status" value="1"/>
</dbReference>
<dbReference type="FunFam" id="3.40.50.12780:FF:000012">
    <property type="entry name" value="Non-ribosomal peptide synthetase"/>
    <property type="match status" value="1"/>
</dbReference>
<dbReference type="Gene3D" id="3.30.559.10">
    <property type="entry name" value="Chloramphenicol acetyltransferase-like domain"/>
    <property type="match status" value="1"/>
</dbReference>
<sequence length="1096" mass="119797">MVKRGVEFMEDLVAESLNSHPQPLPRAESRPAERHDAFPLTDIQQGYLIGRHKGLELGGVSSHYFFEFDGPALDVPRLTAALGRVVERHDMLRAVTDADGAQRVLAETPPYAIAVTDLRDVSDAERDEALARIRAELENQVLPSGSWPLFDIRATHLPDQRTRLHVSVDLLFVDVRSLLLVLAEWRRFYDDPAWSPAPLDHTFRDHVLAERELRDGPAGRRAADYWTARLDEIPPAPDLPLATAPEQIGPPLFVLHRAVLPQDRWAALSATARRHGLTPSNLLLAAYAEVLRTWSRRQEFTLTLTLFGRQPLHPETDGIVGNFLSPNLLTVDGRSDETFGRRAARVQNRLLADLEHSLYGGVRVLRELTRRQGDGRNVSMPVVFTSTLDGAEGDAKGDPLSVFGELAHSASQTPQVWLENQVFEENGALTVNWNAVDGLFAPDTLDAMFHAYVALLDRLTDDESAWETAGGAVPLPAAELAERRAANATATDIPPRRLHELVHEAALRRPDAVAVIADGTEVTYRTLQENVHRIARRLRSEGCAEPNTLVAVSMRPGAAQIAALLGVLHAGAAYVAIDPELPEERRHSLLHRCRAKAVVTEAELGATLSWPGGIRVVTPDDPATLRCGTGPLESRQTVDDLAYVIFTSGSTGEPKGVMISHRSAANTVQDINARFEVNERDRVLALAPAGFDLSVYDVFGILGAGGCVVVPSAGRGNDVAHWTELLDRHGVTVWNSVPAPMRLWTESLADLAEQDDAGHGGSLRLALLSGDWIPVALPGQIRRRVPGMRTISLGGATEGSIWSVCYPIGEVPADWTSIPYGKPLANQTLHVLNTWLEPSPRGVTGDIYIGGVGVAQGYWSDPVRTAERFIEHPVTGERLYRTGDLGRYLPGGDIEILGREDFQVKINGYRVELGEIEAALGRLPGMRQVMVTAPAHPRTGQRQLTAHLVGDDPAVLEPVALRTAMEAVLPGYMVPSHYLTRDALPLTANGKIDRDALALPWSDGDVTQGRTAPRGTVEERLFALWAELLGHSEFGVEDGFFDVGGDSLHAVRIIARLRADFGIDEDAEQQVIEGLFMNATIADFTEIVRPFEEATA</sequence>
<dbReference type="SUPFAM" id="SSF56801">
    <property type="entry name" value="Acetyl-CoA synthetase-like"/>
    <property type="match status" value="1"/>
</dbReference>
<dbReference type="Gene3D" id="3.30.300.30">
    <property type="match status" value="1"/>
</dbReference>
<dbReference type="Pfam" id="PF00550">
    <property type="entry name" value="PP-binding"/>
    <property type="match status" value="1"/>
</dbReference>
<dbReference type="CDD" id="cd19535">
    <property type="entry name" value="Cyc_NRPS"/>
    <property type="match status" value="1"/>
</dbReference>
<dbReference type="NCBIfam" id="TIGR01733">
    <property type="entry name" value="AA-adenyl-dom"/>
    <property type="match status" value="1"/>
</dbReference>
<dbReference type="Pfam" id="PF00501">
    <property type="entry name" value="AMP-binding"/>
    <property type="match status" value="1"/>
</dbReference>
<dbReference type="FunFam" id="3.30.559.10:FF:000023">
    <property type="entry name" value="Non-ribosomal peptide synthetase"/>
    <property type="match status" value="1"/>
</dbReference>
<dbReference type="PANTHER" id="PTHR45527">
    <property type="entry name" value="NONRIBOSOMAL PEPTIDE SYNTHETASE"/>
    <property type="match status" value="1"/>
</dbReference>
<dbReference type="Gene3D" id="3.40.50.980">
    <property type="match status" value="2"/>
</dbReference>
<dbReference type="GO" id="GO:0016874">
    <property type="term" value="F:ligase activity"/>
    <property type="evidence" value="ECO:0007669"/>
    <property type="project" value="UniProtKB-KW"/>
</dbReference>
<dbReference type="InterPro" id="IPR020806">
    <property type="entry name" value="PKS_PP-bd"/>
</dbReference>
<dbReference type="GO" id="GO:0008610">
    <property type="term" value="P:lipid biosynthetic process"/>
    <property type="evidence" value="ECO:0007669"/>
    <property type="project" value="UniProtKB-ARBA"/>
</dbReference>
<comment type="caution">
    <text evidence="10">The sequence shown here is derived from an EMBL/GenBank/DDBJ whole genome shotgun (WGS) entry which is preliminary data.</text>
</comment>
<evidence type="ECO:0000256" key="7">
    <source>
        <dbReference type="ARBA" id="ARBA00022598"/>
    </source>
</evidence>
<dbReference type="AlphaFoldDB" id="A0A5D4JI24"/>
<dbReference type="InterPro" id="IPR057737">
    <property type="entry name" value="Condensation_MtbB-like"/>
</dbReference>
<dbReference type="FunFam" id="3.30.559.30:FF:000006">
    <property type="entry name" value="Yersiniabactin polyketide/non-ribosomal peptide synthetase"/>
    <property type="match status" value="1"/>
</dbReference>
<dbReference type="InterPro" id="IPR000873">
    <property type="entry name" value="AMP-dep_synth/lig_dom"/>
</dbReference>
<name>A0A5D4JI24_9ACTN</name>
<dbReference type="FunFam" id="3.40.50.980:FF:000001">
    <property type="entry name" value="Non-ribosomal peptide synthetase"/>
    <property type="match status" value="1"/>
</dbReference>
<evidence type="ECO:0000256" key="8">
    <source>
        <dbReference type="ARBA" id="ARBA00033440"/>
    </source>
</evidence>
<accession>A0A5D4JI24</accession>
<keyword evidence="5" id="KW-0596">Phosphopantetheine</keyword>
<dbReference type="PANTHER" id="PTHR45527:SF10">
    <property type="entry name" value="PYOCHELIN SYNTHASE PCHF"/>
    <property type="match status" value="1"/>
</dbReference>
<dbReference type="PROSITE" id="PS50075">
    <property type="entry name" value="CARRIER"/>
    <property type="match status" value="1"/>
</dbReference>
<dbReference type="InterPro" id="IPR020459">
    <property type="entry name" value="AMP-binding"/>
</dbReference>
<dbReference type="Gene3D" id="3.30.559.30">
    <property type="entry name" value="Nonribosomal peptide synthetase, condensation domain"/>
    <property type="match status" value="1"/>
</dbReference>
<dbReference type="CDD" id="cd12114">
    <property type="entry name" value="A_NRPS_TlmIV_like"/>
    <property type="match status" value="1"/>
</dbReference>
<evidence type="ECO:0000313" key="10">
    <source>
        <dbReference type="EMBL" id="TYR65217.1"/>
    </source>
</evidence>
<dbReference type="GO" id="GO:0031177">
    <property type="term" value="F:phosphopantetheine binding"/>
    <property type="evidence" value="ECO:0007669"/>
    <property type="project" value="InterPro"/>
</dbReference>
<dbReference type="InterPro" id="IPR001242">
    <property type="entry name" value="Condensation_dom"/>
</dbReference>
<dbReference type="GO" id="GO:0005737">
    <property type="term" value="C:cytoplasm"/>
    <property type="evidence" value="ECO:0007669"/>
    <property type="project" value="TreeGrafter"/>
</dbReference>
<dbReference type="RefSeq" id="WP_148901889.1">
    <property type="nucleotide sequence ID" value="NZ_VSZQ01000028.1"/>
</dbReference>
<evidence type="ECO:0000256" key="3">
    <source>
        <dbReference type="ARBA" id="ARBA00007380"/>
    </source>
</evidence>
<evidence type="ECO:0000256" key="2">
    <source>
        <dbReference type="ARBA" id="ARBA00005102"/>
    </source>
</evidence>
<dbReference type="Pfam" id="PF13193">
    <property type="entry name" value="AMP-binding_C"/>
    <property type="match status" value="1"/>
</dbReference>
<dbReference type="GO" id="GO:0044550">
    <property type="term" value="P:secondary metabolite biosynthetic process"/>
    <property type="evidence" value="ECO:0007669"/>
    <property type="project" value="TreeGrafter"/>
</dbReference>
<dbReference type="SUPFAM" id="SSF47336">
    <property type="entry name" value="ACP-like"/>
    <property type="match status" value="1"/>
</dbReference>
<evidence type="ECO:0000256" key="4">
    <source>
        <dbReference type="ARBA" id="ARBA00016743"/>
    </source>
</evidence>
<feature type="domain" description="Carrier" evidence="9">
    <location>
        <begin position="1012"/>
        <end position="1092"/>
    </location>
</feature>
<dbReference type="InterPro" id="IPR025110">
    <property type="entry name" value="AMP-bd_C"/>
</dbReference>
<dbReference type="GO" id="GO:0043041">
    <property type="term" value="P:amino acid activation for nonribosomal peptide biosynthetic process"/>
    <property type="evidence" value="ECO:0007669"/>
    <property type="project" value="TreeGrafter"/>
</dbReference>
<dbReference type="InterPro" id="IPR036736">
    <property type="entry name" value="ACP-like_sf"/>
</dbReference>
<dbReference type="InterPro" id="IPR010071">
    <property type="entry name" value="AA_adenyl_dom"/>
</dbReference>
<evidence type="ECO:0000256" key="5">
    <source>
        <dbReference type="ARBA" id="ARBA00022450"/>
    </source>
</evidence>
<evidence type="ECO:0000313" key="11">
    <source>
        <dbReference type="Proteomes" id="UP000323242"/>
    </source>
</evidence>
<organism evidence="10 11">
    <name type="scientific">Streptomyces parvus</name>
    <dbReference type="NCBI Taxonomy" id="66428"/>
    <lineage>
        <taxon>Bacteria</taxon>
        <taxon>Bacillati</taxon>
        <taxon>Actinomycetota</taxon>
        <taxon>Actinomycetes</taxon>
        <taxon>Kitasatosporales</taxon>
        <taxon>Streptomycetaceae</taxon>
        <taxon>Streptomyces</taxon>
    </lineage>
</organism>
<comment type="cofactor">
    <cofactor evidence="1">
        <name>pantetheine 4'-phosphate</name>
        <dbReference type="ChEBI" id="CHEBI:47942"/>
    </cofactor>
</comment>
<dbReference type="InterPro" id="IPR023213">
    <property type="entry name" value="CAT-like_dom_sf"/>
</dbReference>
<comment type="similarity">
    <text evidence="3">Belongs to the ATP-dependent AMP-binding enzyme family. MbtB subfamily.</text>
</comment>
<dbReference type="EMBL" id="VSZQ01000028">
    <property type="protein sequence ID" value="TYR65217.1"/>
    <property type="molecule type" value="Genomic_DNA"/>
</dbReference>
<gene>
    <name evidence="10" type="primary">hlmE</name>
    <name evidence="10" type="ORF">FY004_07450</name>
</gene>
<comment type="pathway">
    <text evidence="2">Siderophore biosynthesis; mycobactin biosynthesis.</text>
</comment>
<protein>
    <recommendedName>
        <fullName evidence="4">Phenyloxazoline synthase MbtB</fullName>
    </recommendedName>
    <alternativeName>
        <fullName evidence="8">Mycobactin synthetase protein B</fullName>
    </alternativeName>
</protein>
<keyword evidence="6" id="KW-0597">Phosphoprotein</keyword>
<dbReference type="Gene3D" id="2.30.38.10">
    <property type="entry name" value="Luciferase, Domain 3"/>
    <property type="match status" value="1"/>
</dbReference>
<dbReference type="Gene3D" id="1.10.1200.10">
    <property type="entry name" value="ACP-like"/>
    <property type="match status" value="1"/>
</dbReference>
<dbReference type="GO" id="GO:0017000">
    <property type="term" value="P:antibiotic biosynthetic process"/>
    <property type="evidence" value="ECO:0007669"/>
    <property type="project" value="UniProtKB-ARBA"/>
</dbReference>
<dbReference type="InterPro" id="IPR009081">
    <property type="entry name" value="PP-bd_ACP"/>
</dbReference>
<dbReference type="InterPro" id="IPR020845">
    <property type="entry name" value="AMP-binding_CS"/>
</dbReference>
<keyword evidence="7" id="KW-0436">Ligase</keyword>
<dbReference type="InterPro" id="IPR006162">
    <property type="entry name" value="Ppantetheine_attach_site"/>
</dbReference>
<dbReference type="SUPFAM" id="SSF52777">
    <property type="entry name" value="CoA-dependent acyltransferases"/>
    <property type="match status" value="2"/>
</dbReference>
<dbReference type="Pfam" id="PF00668">
    <property type="entry name" value="Condensation"/>
    <property type="match status" value="1"/>
</dbReference>
<proteinExistence type="inferred from homology"/>
<dbReference type="InterPro" id="IPR045851">
    <property type="entry name" value="AMP-bd_C_sf"/>
</dbReference>